<gene>
    <name evidence="1" type="ORF">O6P33_11060</name>
</gene>
<dbReference type="RefSeq" id="WP_269817834.1">
    <property type="nucleotide sequence ID" value="NZ_CP114976.1"/>
</dbReference>
<reference evidence="1 2" key="1">
    <citation type="submission" date="2022-12" db="EMBL/GenBank/DDBJ databases">
        <title>Coexistence and Characterization of a Novel Tigecycline Resistance gene tet(X) variant and blaNDM-1 in a Pseudomonas caeni Isolate of Chicken Origin.</title>
        <authorList>
            <person name="Lu X."/>
            <person name="Zhang L."/>
            <person name="Li R."/>
            <person name="Wang Z."/>
        </authorList>
    </citation>
    <scope>NUCLEOTIDE SEQUENCE [LARGE SCALE GENOMIC DNA]</scope>
    <source>
        <strain evidence="1 2">CE14</strain>
    </source>
</reference>
<dbReference type="AlphaFoldDB" id="A0AAE9VMJ3"/>
<organism evidence="1 2">
    <name type="scientific">Denitrificimonas caeni</name>
    <dbReference type="NCBI Taxonomy" id="521720"/>
    <lineage>
        <taxon>Bacteria</taxon>
        <taxon>Pseudomonadati</taxon>
        <taxon>Pseudomonadota</taxon>
        <taxon>Gammaproteobacteria</taxon>
        <taxon>Pseudomonadales</taxon>
        <taxon>Pseudomonadaceae</taxon>
        <taxon>Denitrificimonas</taxon>
    </lineage>
</organism>
<dbReference type="InterPro" id="IPR036361">
    <property type="entry name" value="SAP_dom_sf"/>
</dbReference>
<sequence length="73" mass="8405">MSNPHPHDPLHGLTLATILERLVEHYGWEQLAEQIPLNCFKNEPSSKSSLKFLRKTQWARDKVEALYIATYAA</sequence>
<evidence type="ECO:0000313" key="1">
    <source>
        <dbReference type="EMBL" id="WBE24891.1"/>
    </source>
</evidence>
<dbReference type="GO" id="GO:0003677">
    <property type="term" value="F:DNA binding"/>
    <property type="evidence" value="ECO:0007669"/>
    <property type="project" value="InterPro"/>
</dbReference>
<dbReference type="EMBL" id="CP114976">
    <property type="protein sequence ID" value="WBE24891.1"/>
    <property type="molecule type" value="Genomic_DNA"/>
</dbReference>
<dbReference type="InterPro" id="IPR018668">
    <property type="entry name" value="DNA-binding_VF530-like"/>
</dbReference>
<dbReference type="Proteomes" id="UP001212189">
    <property type="component" value="Chromosome"/>
</dbReference>
<proteinExistence type="predicted"/>
<dbReference type="Pfam" id="PF09905">
    <property type="entry name" value="VF530"/>
    <property type="match status" value="1"/>
</dbReference>
<dbReference type="Gene3D" id="1.10.720.30">
    <property type="entry name" value="SAP domain"/>
    <property type="match status" value="1"/>
</dbReference>
<name>A0AAE9VMJ3_9GAMM</name>
<keyword evidence="2" id="KW-1185">Reference proteome</keyword>
<evidence type="ECO:0000313" key="2">
    <source>
        <dbReference type="Proteomes" id="UP001212189"/>
    </source>
</evidence>
<dbReference type="KEGG" id="dce:O6P33_11060"/>
<protein>
    <submittedName>
        <fullName evidence="1">VF530 family protein</fullName>
    </submittedName>
</protein>
<accession>A0AAE9VMJ3</accession>